<dbReference type="KEGG" id="eiv:EIN_498310"/>
<dbReference type="InterPro" id="IPR012042">
    <property type="entry name" value="NeuTTM/CthTTM-like"/>
</dbReference>
<name>A0A0A1UDJ7_ENTIV</name>
<dbReference type="PANTHER" id="PTHR40114:SF1">
    <property type="entry name" value="SLR0698 PROTEIN"/>
    <property type="match status" value="1"/>
</dbReference>
<dbReference type="Gene3D" id="2.40.320.10">
    <property type="entry name" value="Hypothetical Protein Pfu-838710-001"/>
    <property type="match status" value="1"/>
</dbReference>
<dbReference type="SUPFAM" id="SSF55154">
    <property type="entry name" value="CYTH-like phosphatases"/>
    <property type="match status" value="1"/>
</dbReference>
<evidence type="ECO:0000313" key="3">
    <source>
        <dbReference type="Proteomes" id="UP000014680"/>
    </source>
</evidence>
<keyword evidence="3" id="KW-1185">Reference proteome</keyword>
<feature type="domain" description="CYTH" evidence="1">
    <location>
        <begin position="4"/>
        <end position="149"/>
    </location>
</feature>
<dbReference type="CDD" id="cd07891">
    <property type="entry name" value="CYTH-like_CthTTM-like_1"/>
    <property type="match status" value="1"/>
</dbReference>
<dbReference type="GO" id="GO:0016462">
    <property type="term" value="F:pyrophosphatase activity"/>
    <property type="evidence" value="ECO:0007669"/>
    <property type="project" value="UniProtKB-ARBA"/>
</dbReference>
<dbReference type="PIRSF" id="PIRSF016487">
    <property type="entry name" value="CYTH_UCP016487"/>
    <property type="match status" value="1"/>
</dbReference>
<dbReference type="InterPro" id="IPR033469">
    <property type="entry name" value="CYTH-like_dom_sf"/>
</dbReference>
<dbReference type="PROSITE" id="PS51707">
    <property type="entry name" value="CYTH"/>
    <property type="match status" value="1"/>
</dbReference>
<dbReference type="PANTHER" id="PTHR40114">
    <property type="entry name" value="SLR0698 PROTEIN"/>
    <property type="match status" value="1"/>
</dbReference>
<dbReference type="GeneID" id="14893653"/>
<accession>A0A0A1UDJ7</accession>
<gene>
    <name evidence="2" type="ORF">EIN_498310</name>
</gene>
<dbReference type="EMBL" id="KB206184">
    <property type="protein sequence ID" value="ELP94631.1"/>
    <property type="molecule type" value="Genomic_DNA"/>
</dbReference>
<proteinExistence type="predicted"/>
<dbReference type="InterPro" id="IPR023577">
    <property type="entry name" value="CYTH_domain"/>
</dbReference>
<dbReference type="AlphaFoldDB" id="A0A0A1UDJ7"/>
<dbReference type="VEuPathDB" id="AmoebaDB:EIN_498310"/>
<sequence>MSDNTEIERKFLVSNTDFLTTENATRHIVQGYLCNEAEKIVRVRADEKSGFITIKGTTKGITRKEYEYPIPKSDAEELMSFCAEKIEKTRHLITYEGHTFEVDFFEGKNKGLIMAELELTSEDEKFAKPSWLGKEVSDDPRYYNANLIKKPFTTW</sequence>
<dbReference type="RefSeq" id="XP_004261402.1">
    <property type="nucleotide sequence ID" value="XM_004261354.1"/>
</dbReference>
<organism evidence="2 3">
    <name type="scientific">Entamoeba invadens IP1</name>
    <dbReference type="NCBI Taxonomy" id="370355"/>
    <lineage>
        <taxon>Eukaryota</taxon>
        <taxon>Amoebozoa</taxon>
        <taxon>Evosea</taxon>
        <taxon>Archamoebae</taxon>
        <taxon>Mastigamoebida</taxon>
        <taxon>Entamoebidae</taxon>
        <taxon>Entamoeba</taxon>
    </lineage>
</organism>
<evidence type="ECO:0000259" key="1">
    <source>
        <dbReference type="PROSITE" id="PS51707"/>
    </source>
</evidence>
<dbReference type="Pfam" id="PF01928">
    <property type="entry name" value="CYTH"/>
    <property type="match status" value="1"/>
</dbReference>
<dbReference type="OMA" id="WEVDEFF"/>
<dbReference type="Proteomes" id="UP000014680">
    <property type="component" value="Unassembled WGS sequence"/>
</dbReference>
<dbReference type="SMART" id="SM01118">
    <property type="entry name" value="CYTH"/>
    <property type="match status" value="1"/>
</dbReference>
<protein>
    <recommendedName>
        <fullName evidence="1">CYTH domain-containing protein</fullName>
    </recommendedName>
</protein>
<reference evidence="2 3" key="1">
    <citation type="submission" date="2012-10" db="EMBL/GenBank/DDBJ databases">
        <authorList>
            <person name="Zafar N."/>
            <person name="Inman J."/>
            <person name="Hall N."/>
            <person name="Lorenzi H."/>
            <person name="Caler E."/>
        </authorList>
    </citation>
    <scope>NUCLEOTIDE SEQUENCE [LARGE SCALE GENOMIC DNA]</scope>
    <source>
        <strain evidence="2 3">IP1</strain>
    </source>
</reference>
<evidence type="ECO:0000313" key="2">
    <source>
        <dbReference type="EMBL" id="ELP94631.1"/>
    </source>
</evidence>
<dbReference type="OrthoDB" id="2988at2759"/>